<sequence length="666" mass="69426">MLIAAKINPGAGSTGEIRPKRPLEEGQESDAKKGPGNIVPPQQPQGPLGGPPMGGRPNPSLGQGNMGGPGPGMGGPTHNEDIKVPDKMVGLRMNNINQGMGGPGSHGPPGMGGPGGGRSFVEIMIPGPKVGLIIGKGGETIKQLQEKSGAKMVVIQDGPNQEQEKPLRISGDPQKVEFAKQLVYDLIAEKEMQNFRGGGRRNDDGNFDGGYGGPRGGGGGSGFEVLVPRAAVGVVIGKGGDMIKKIQAETGARVQFQQAREEGPGERSCFLQGNPKQVEQARMRIEELIESVQRRDTEGNGGGRRGGGGRGGVRDGFDNRGGNRNGSGGDYGGWEDRRNNQSQGSEVSFSVPANKCGVIIGRGGDTIKQINAQSGAHCELDRRNQNPNATEKIFIIRGDPDSIETAKRIIQDKIQMPLNFINSGGPPSMSNSMPTAYPGMAPQGYNPQGWGGIPTYPQQQTPQQPPSQQWGAPAPQASDQPTPPNPQMNSGSGQADYSLQWAEYYRSLGMHREAEMIEQQAKNKATGQPGAIGSTPTVSSVPAAVPAAAPAAAAANGQLDYSAQWADYYRSLGKLKEAEAIEAQMKNKVPTPVQSLGQAPTASGPAQAPAGSYTQQPYGAYQPTGGYYGAQPTQAVPGAVPQTGYGFPSYGYGGPSAGGPPGNQDN</sequence>
<dbReference type="Pfam" id="PF09005">
    <property type="entry name" value="FUBP_C"/>
    <property type="match status" value="2"/>
</dbReference>
<feature type="domain" description="K Homology" evidence="6">
    <location>
        <begin position="219"/>
        <end position="290"/>
    </location>
</feature>
<dbReference type="Proteomes" id="UP001431783">
    <property type="component" value="Unassembled WGS sequence"/>
</dbReference>
<evidence type="ECO:0000256" key="2">
    <source>
        <dbReference type="ARBA" id="ARBA00022737"/>
    </source>
</evidence>
<organism evidence="7 8">
    <name type="scientific">Henosepilachna vigintioctopunctata</name>
    <dbReference type="NCBI Taxonomy" id="420089"/>
    <lineage>
        <taxon>Eukaryota</taxon>
        <taxon>Metazoa</taxon>
        <taxon>Ecdysozoa</taxon>
        <taxon>Arthropoda</taxon>
        <taxon>Hexapoda</taxon>
        <taxon>Insecta</taxon>
        <taxon>Pterygota</taxon>
        <taxon>Neoptera</taxon>
        <taxon>Endopterygota</taxon>
        <taxon>Coleoptera</taxon>
        <taxon>Polyphaga</taxon>
        <taxon>Cucujiformia</taxon>
        <taxon>Coccinelloidea</taxon>
        <taxon>Coccinellidae</taxon>
        <taxon>Epilachninae</taxon>
        <taxon>Epilachnini</taxon>
        <taxon>Henosepilachna</taxon>
    </lineage>
</organism>
<feature type="compositionally biased region" description="Low complexity" evidence="5">
    <location>
        <begin position="454"/>
        <end position="469"/>
    </location>
</feature>
<evidence type="ECO:0000256" key="4">
    <source>
        <dbReference type="PROSITE-ProRule" id="PRU00117"/>
    </source>
</evidence>
<keyword evidence="2" id="KW-0677">Repeat</keyword>
<feature type="compositionally biased region" description="Gly residues" evidence="5">
    <location>
        <begin position="64"/>
        <end position="75"/>
    </location>
</feature>
<reference evidence="7 8" key="1">
    <citation type="submission" date="2023-03" db="EMBL/GenBank/DDBJ databases">
        <title>Genome insight into feeding habits of ladybird beetles.</title>
        <authorList>
            <person name="Li H.-S."/>
            <person name="Huang Y.-H."/>
            <person name="Pang H."/>
        </authorList>
    </citation>
    <scope>NUCLEOTIDE SEQUENCE [LARGE SCALE GENOMIC DNA]</scope>
    <source>
        <strain evidence="7">SYSU_2023b</strain>
        <tissue evidence="7">Whole body</tissue>
    </source>
</reference>
<proteinExistence type="predicted"/>
<comment type="subcellular location">
    <subcellularLocation>
        <location evidence="1">Nucleus</location>
    </subcellularLocation>
</comment>
<keyword evidence="4" id="KW-0694">RNA-binding</keyword>
<dbReference type="InterPro" id="IPR004088">
    <property type="entry name" value="KH_dom_type_1"/>
</dbReference>
<protein>
    <recommendedName>
        <fullName evidence="6">K Homology domain-containing protein</fullName>
    </recommendedName>
</protein>
<feature type="compositionally biased region" description="Gly residues" evidence="5">
    <location>
        <begin position="651"/>
        <end position="666"/>
    </location>
</feature>
<keyword evidence="8" id="KW-1185">Reference proteome</keyword>
<evidence type="ECO:0000256" key="5">
    <source>
        <dbReference type="SAM" id="MobiDB-lite"/>
    </source>
</evidence>
<feature type="compositionally biased region" description="Gly residues" evidence="5">
    <location>
        <begin position="299"/>
        <end position="311"/>
    </location>
</feature>
<feature type="region of interest" description="Disordered" evidence="5">
    <location>
        <begin position="1"/>
        <end position="83"/>
    </location>
</feature>
<dbReference type="SMART" id="SM00322">
    <property type="entry name" value="KH"/>
    <property type="match status" value="3"/>
</dbReference>
<dbReference type="CDD" id="cd22399">
    <property type="entry name" value="KH-I_FUBP_rpt4"/>
    <property type="match status" value="1"/>
</dbReference>
<dbReference type="EMBL" id="JARQZJ010000092">
    <property type="protein sequence ID" value="KAK9883998.1"/>
    <property type="molecule type" value="Genomic_DNA"/>
</dbReference>
<dbReference type="SUPFAM" id="SSF54791">
    <property type="entry name" value="Eukaryotic type KH-domain (KH-domain type I)"/>
    <property type="match status" value="3"/>
</dbReference>
<feature type="compositionally biased region" description="Basic and acidic residues" evidence="5">
    <location>
        <begin position="17"/>
        <end position="33"/>
    </location>
</feature>
<dbReference type="GO" id="GO:0005634">
    <property type="term" value="C:nucleus"/>
    <property type="evidence" value="ECO:0007669"/>
    <property type="project" value="UniProtKB-SubCell"/>
</dbReference>
<dbReference type="CDD" id="cd22397">
    <property type="entry name" value="KH-I_FUBP_rpt2"/>
    <property type="match status" value="1"/>
</dbReference>
<gene>
    <name evidence="7" type="ORF">WA026_004933</name>
</gene>
<feature type="compositionally biased region" description="Low complexity" evidence="5">
    <location>
        <begin position="425"/>
        <end position="434"/>
    </location>
</feature>
<dbReference type="Pfam" id="PF00013">
    <property type="entry name" value="KH_1"/>
    <property type="match status" value="3"/>
</dbReference>
<dbReference type="InterPro" id="IPR004087">
    <property type="entry name" value="KH_dom"/>
</dbReference>
<evidence type="ECO:0000256" key="3">
    <source>
        <dbReference type="ARBA" id="ARBA00023242"/>
    </source>
</evidence>
<feature type="compositionally biased region" description="Gly residues" evidence="5">
    <location>
        <begin position="323"/>
        <end position="332"/>
    </location>
</feature>
<feature type="domain" description="K Homology" evidence="6">
    <location>
        <begin position="117"/>
        <end position="188"/>
    </location>
</feature>
<dbReference type="GO" id="GO:0006355">
    <property type="term" value="P:regulation of DNA-templated transcription"/>
    <property type="evidence" value="ECO:0007669"/>
    <property type="project" value="InterPro"/>
</dbReference>
<accession>A0AAW1UU03</accession>
<feature type="region of interest" description="Disordered" evidence="5">
    <location>
        <begin position="291"/>
        <end position="348"/>
    </location>
</feature>
<comment type="caution">
    <text evidence="7">The sequence shown here is derived from an EMBL/GenBank/DDBJ whole genome shotgun (WGS) entry which is preliminary data.</text>
</comment>
<evidence type="ECO:0000313" key="8">
    <source>
        <dbReference type="Proteomes" id="UP001431783"/>
    </source>
</evidence>
<dbReference type="Gene3D" id="3.30.1370.10">
    <property type="entry name" value="K Homology domain, type 1"/>
    <property type="match status" value="3"/>
</dbReference>
<dbReference type="PANTHER" id="PTHR10288">
    <property type="entry name" value="KH DOMAIN CONTAINING RNA BINDING PROTEIN"/>
    <property type="match status" value="1"/>
</dbReference>
<keyword evidence="3" id="KW-0539">Nucleus</keyword>
<dbReference type="CDD" id="cd22398">
    <property type="entry name" value="KH-I_FUBP_rpt3"/>
    <property type="match status" value="1"/>
</dbReference>
<evidence type="ECO:0000259" key="6">
    <source>
        <dbReference type="SMART" id="SM00322"/>
    </source>
</evidence>
<evidence type="ECO:0000313" key="7">
    <source>
        <dbReference type="EMBL" id="KAK9883998.1"/>
    </source>
</evidence>
<dbReference type="PROSITE" id="PS50084">
    <property type="entry name" value="KH_TYPE_1"/>
    <property type="match status" value="3"/>
</dbReference>
<feature type="domain" description="K Homology" evidence="6">
    <location>
        <begin position="343"/>
        <end position="415"/>
    </location>
</feature>
<feature type="region of interest" description="Disordered" evidence="5">
    <location>
        <begin position="425"/>
        <end position="494"/>
    </location>
</feature>
<dbReference type="GO" id="GO:0003723">
    <property type="term" value="F:RNA binding"/>
    <property type="evidence" value="ECO:0007669"/>
    <property type="project" value="UniProtKB-UniRule"/>
</dbReference>
<dbReference type="InterPro" id="IPR015096">
    <property type="entry name" value="FUBP_C"/>
</dbReference>
<feature type="region of interest" description="Disordered" evidence="5">
    <location>
        <begin position="593"/>
        <end position="616"/>
    </location>
</feature>
<dbReference type="AlphaFoldDB" id="A0AAW1UU03"/>
<dbReference type="InterPro" id="IPR036612">
    <property type="entry name" value="KH_dom_type_1_sf"/>
</dbReference>
<feature type="region of interest" description="Disordered" evidence="5">
    <location>
        <begin position="647"/>
        <end position="666"/>
    </location>
</feature>
<name>A0AAW1UU03_9CUCU</name>
<feature type="region of interest" description="Disordered" evidence="5">
    <location>
        <begin position="195"/>
        <end position="215"/>
    </location>
</feature>
<evidence type="ECO:0000256" key="1">
    <source>
        <dbReference type="ARBA" id="ARBA00004123"/>
    </source>
</evidence>